<keyword evidence="2" id="KW-1185">Reference proteome</keyword>
<dbReference type="Proteomes" id="UP000076066">
    <property type="component" value="Plasmid unnamed 2"/>
</dbReference>
<dbReference type="EMBL" id="CP014527">
    <property type="protein sequence ID" value="AMW35881.1"/>
    <property type="molecule type" value="Genomic_DNA"/>
</dbReference>
<dbReference type="OrthoDB" id="8479804at2"/>
<dbReference type="AlphaFoldDB" id="A0A145VRE8"/>
<geneLocation type="plasmid" evidence="1 2">
    <name>unnamed 2</name>
</geneLocation>
<gene>
    <name evidence="1" type="ORF">AY555_10955</name>
</gene>
<evidence type="ECO:0000313" key="1">
    <source>
        <dbReference type="EMBL" id="AMW35881.1"/>
    </source>
</evidence>
<keyword evidence="1" id="KW-0614">Plasmid</keyword>
<sequence>MLTPLLESSQPQLQGRLLVVLCSYRGGIGNPPSFSFARLVPRLGPIARLLDRLSLLSLRQFIASNRDFFANVRTVGYQVGLLEDALRLASPSGVTIRVDEALAQDAACEKLASFGQVEVRAAGDLLSANEAADSVLLIYPDALGLGWAPLESRLPRGPVYAVNGRRRIFPLNACTRRKLRWRRLLASTRATELLATIAIVPLAAGLAAWDALRGKS</sequence>
<dbReference type="KEGG" id="hjo:AY555_10955"/>
<proteinExistence type="predicted"/>
<organism evidence="1 2">
    <name type="scientific">Haematospirillum jordaniae</name>
    <dbReference type="NCBI Taxonomy" id="1549855"/>
    <lineage>
        <taxon>Bacteria</taxon>
        <taxon>Pseudomonadati</taxon>
        <taxon>Pseudomonadota</taxon>
        <taxon>Alphaproteobacteria</taxon>
        <taxon>Rhodospirillales</taxon>
        <taxon>Novispirillaceae</taxon>
        <taxon>Haematospirillum</taxon>
    </lineage>
</organism>
<protein>
    <submittedName>
        <fullName evidence="1">Uncharacterized protein</fullName>
    </submittedName>
</protein>
<reference evidence="1 2" key="1">
    <citation type="submission" date="2016-02" db="EMBL/GenBank/DDBJ databases">
        <title>Complete Genome of H5569, the type strain of the newly described species Haematospirillium jordaniae.</title>
        <authorList>
            <person name="Nicholson A.C."/>
            <person name="Humrighouse B.W."/>
            <person name="Loparov V."/>
            <person name="McQuiston J.R."/>
        </authorList>
    </citation>
    <scope>NUCLEOTIDE SEQUENCE [LARGE SCALE GENOMIC DNA]</scope>
    <source>
        <strain evidence="1 2">H5569</strain>
        <plasmid evidence="2">Plasmid unnamed 2</plasmid>
    </source>
</reference>
<evidence type="ECO:0000313" key="2">
    <source>
        <dbReference type="Proteomes" id="UP000076066"/>
    </source>
</evidence>
<name>A0A145VRE8_9PROT</name>
<accession>A0A145VRE8</accession>